<protein>
    <submittedName>
        <fullName evidence="2">Site-specific integrase</fullName>
    </submittedName>
</protein>
<sequence>MTTSRKQPKAKEPVKIRFKQLSGGSQSIYFDIYRNGKRLYEFPKLYLVPERTPEDKELNRRMLDKAVRIKAQRIDELSSK</sequence>
<accession>A0ABV9L3T1</accession>
<reference evidence="3" key="1">
    <citation type="journal article" date="2019" name="Int. J. Syst. Evol. Microbiol.">
        <title>The Global Catalogue of Microorganisms (GCM) 10K type strain sequencing project: providing services to taxonomists for standard genome sequencing and annotation.</title>
        <authorList>
            <consortium name="The Broad Institute Genomics Platform"/>
            <consortium name="The Broad Institute Genome Sequencing Center for Infectious Disease"/>
            <person name="Wu L."/>
            <person name="Ma J."/>
        </authorList>
    </citation>
    <scope>NUCLEOTIDE SEQUENCE [LARGE SCALE GENOMIC DNA]</scope>
    <source>
        <strain evidence="3">CCUG 66188</strain>
    </source>
</reference>
<feature type="non-terminal residue" evidence="2">
    <location>
        <position position="80"/>
    </location>
</feature>
<evidence type="ECO:0000313" key="2">
    <source>
        <dbReference type="EMBL" id="MFC4677172.1"/>
    </source>
</evidence>
<evidence type="ECO:0000259" key="1">
    <source>
        <dbReference type="Pfam" id="PF17293"/>
    </source>
</evidence>
<proteinExistence type="predicted"/>
<dbReference type="Pfam" id="PF17293">
    <property type="entry name" value="Arm-DNA-bind_5"/>
    <property type="match status" value="1"/>
</dbReference>
<gene>
    <name evidence="2" type="ORF">ACFO6W_26185</name>
</gene>
<name>A0ABV9L3T1_9BACT</name>
<dbReference type="InterPro" id="IPR035386">
    <property type="entry name" value="Arm-DNA-bind_5"/>
</dbReference>
<evidence type="ECO:0000313" key="3">
    <source>
        <dbReference type="Proteomes" id="UP001596023"/>
    </source>
</evidence>
<organism evidence="2 3">
    <name type="scientific">Dysgonomonas termitidis</name>
    <dbReference type="NCBI Taxonomy" id="1516126"/>
    <lineage>
        <taxon>Bacteria</taxon>
        <taxon>Pseudomonadati</taxon>
        <taxon>Bacteroidota</taxon>
        <taxon>Bacteroidia</taxon>
        <taxon>Bacteroidales</taxon>
        <taxon>Dysgonomonadaceae</taxon>
        <taxon>Dysgonomonas</taxon>
    </lineage>
</organism>
<feature type="domain" description="Arm DNA-binding" evidence="1">
    <location>
        <begin position="14"/>
        <end position="72"/>
    </location>
</feature>
<keyword evidence="3" id="KW-1185">Reference proteome</keyword>
<dbReference type="Proteomes" id="UP001596023">
    <property type="component" value="Unassembled WGS sequence"/>
</dbReference>
<comment type="caution">
    <text evidence="2">The sequence shown here is derived from an EMBL/GenBank/DDBJ whole genome shotgun (WGS) entry which is preliminary data.</text>
</comment>
<dbReference type="EMBL" id="JBHSGN010000202">
    <property type="protein sequence ID" value="MFC4677172.1"/>
    <property type="molecule type" value="Genomic_DNA"/>
</dbReference>